<dbReference type="InterPro" id="IPR018197">
    <property type="entry name" value="Glycerate_kinase_RE-like"/>
</dbReference>
<dbReference type="Pfam" id="PF02595">
    <property type="entry name" value="Gly_kinase"/>
    <property type="match status" value="2"/>
</dbReference>
<comment type="similarity">
    <text evidence="1">Belongs to the glycerate kinase type-1 family.</text>
</comment>
<dbReference type="PIRSF" id="PIRSF006078">
    <property type="entry name" value="GlxK"/>
    <property type="match status" value="1"/>
</dbReference>
<dbReference type="EMBL" id="UINC01009807">
    <property type="protein sequence ID" value="SVA43884.1"/>
    <property type="molecule type" value="Genomic_DNA"/>
</dbReference>
<dbReference type="SUPFAM" id="SSF110738">
    <property type="entry name" value="Glycerate kinase I"/>
    <property type="match status" value="1"/>
</dbReference>
<evidence type="ECO:0000256" key="3">
    <source>
        <dbReference type="ARBA" id="ARBA00022777"/>
    </source>
</evidence>
<organism evidence="4">
    <name type="scientific">marine metagenome</name>
    <dbReference type="NCBI Taxonomy" id="408172"/>
    <lineage>
        <taxon>unclassified sequences</taxon>
        <taxon>metagenomes</taxon>
        <taxon>ecological metagenomes</taxon>
    </lineage>
</organism>
<dbReference type="InterPro" id="IPR018193">
    <property type="entry name" value="Glyc_kinase_flavodox-like_fold"/>
</dbReference>
<feature type="non-terminal residue" evidence="4">
    <location>
        <position position="1"/>
    </location>
</feature>
<dbReference type="GO" id="GO:0031388">
    <property type="term" value="P:organic acid phosphorylation"/>
    <property type="evidence" value="ECO:0007669"/>
    <property type="project" value="InterPro"/>
</dbReference>
<keyword evidence="2" id="KW-0808">Transferase</keyword>
<dbReference type="InterPro" id="IPR004381">
    <property type="entry name" value="Glycerate_kinase"/>
</dbReference>
<dbReference type="GO" id="GO:0008887">
    <property type="term" value="F:glycerate kinase activity"/>
    <property type="evidence" value="ECO:0007669"/>
    <property type="project" value="InterPro"/>
</dbReference>
<dbReference type="PANTHER" id="PTHR21599:SF0">
    <property type="entry name" value="GLYCERATE KINASE"/>
    <property type="match status" value="1"/>
</dbReference>
<dbReference type="AlphaFoldDB" id="A0A381VUD4"/>
<name>A0A381VUD4_9ZZZZ</name>
<accession>A0A381VUD4</accession>
<reference evidence="4" key="1">
    <citation type="submission" date="2018-05" db="EMBL/GenBank/DDBJ databases">
        <authorList>
            <person name="Lanie J.A."/>
            <person name="Ng W.-L."/>
            <person name="Kazmierczak K.M."/>
            <person name="Andrzejewski T.M."/>
            <person name="Davidsen T.M."/>
            <person name="Wayne K.J."/>
            <person name="Tettelin H."/>
            <person name="Glass J.I."/>
            <person name="Rusch D."/>
            <person name="Podicherti R."/>
            <person name="Tsui H.-C.T."/>
            <person name="Winkler M.E."/>
        </authorList>
    </citation>
    <scope>NUCLEOTIDE SEQUENCE</scope>
</reference>
<keyword evidence="3" id="KW-0418">Kinase</keyword>
<dbReference type="InterPro" id="IPR036129">
    <property type="entry name" value="Glycerate_kinase_sf"/>
</dbReference>
<proteinExistence type="inferred from homology"/>
<dbReference type="Gene3D" id="3.40.50.10350">
    <property type="entry name" value="Glycerate kinase, domain 1"/>
    <property type="match status" value="2"/>
</dbReference>
<evidence type="ECO:0000313" key="4">
    <source>
        <dbReference type="EMBL" id="SVA43884.1"/>
    </source>
</evidence>
<dbReference type="Gene3D" id="3.90.1510.10">
    <property type="entry name" value="Glycerate kinase, domain 2"/>
    <property type="match status" value="2"/>
</dbReference>
<evidence type="ECO:0000256" key="1">
    <source>
        <dbReference type="ARBA" id="ARBA00006284"/>
    </source>
</evidence>
<gene>
    <name evidence="4" type="ORF">METZ01_LOCUS96738</name>
</gene>
<protein>
    <recommendedName>
        <fullName evidence="5">Glycerate kinase</fullName>
    </recommendedName>
</protein>
<evidence type="ECO:0008006" key="5">
    <source>
        <dbReference type="Google" id="ProtNLM"/>
    </source>
</evidence>
<sequence length="328" mass="32737">VRVVAALDKFRGTATAAQVASAVARAVAGHGGTTVEVPMADGGEGLLDVLGGSDRTNEVTGPLGEPVSAGWRLSGETAVIEMARAAGLVLAGGAGGNRPLDATTTGVGELMYHAVEQGARRIIVGMGGSASTDGGLGAVDAMGSPARYRGVELLGACDVRTRFTDAAEVFGPQKGASDAHIRLLTGRLERLVQVYEERYGVDISAMDRAGAAGGLAGGLAARGAQLVDGVDLVAEEVRLDEHLAGADLVVTGEGRLDATSMAGKVVGGVAAYAAAAGVPLLVVVGSADPDVIVPGDVLSLVDLFGLDRAQTDTGTCVTEAVAGWLAGR</sequence>
<evidence type="ECO:0000256" key="2">
    <source>
        <dbReference type="ARBA" id="ARBA00022679"/>
    </source>
</evidence>
<dbReference type="PANTHER" id="PTHR21599">
    <property type="entry name" value="GLYCERATE KINASE"/>
    <property type="match status" value="1"/>
</dbReference>